<feature type="short sequence motif" description="'HIGH' region" evidence="8">
    <location>
        <begin position="61"/>
        <end position="70"/>
    </location>
</feature>
<gene>
    <name evidence="8 11" type="primary">tyrS</name>
    <name evidence="11" type="ORF">OENOO_65031</name>
</gene>
<dbReference type="Proteomes" id="UP000003346">
    <property type="component" value="Unassembled WGS sequence"/>
</dbReference>
<evidence type="ECO:0000256" key="5">
    <source>
        <dbReference type="ARBA" id="ARBA00022917"/>
    </source>
</evidence>
<dbReference type="Gene3D" id="3.10.290.10">
    <property type="entry name" value="RNA-binding S4 domain"/>
    <property type="match status" value="1"/>
</dbReference>
<comment type="subcellular location">
    <subcellularLocation>
        <location evidence="8">Cytoplasm</location>
    </subcellularLocation>
</comment>
<dbReference type="Pfam" id="PF22421">
    <property type="entry name" value="SYY_C-terminal"/>
    <property type="match status" value="1"/>
</dbReference>
<feature type="binding site" evidence="8">
    <location>
        <position position="191"/>
    </location>
    <ligand>
        <name>L-tyrosine</name>
        <dbReference type="ChEBI" id="CHEBI:58315"/>
    </ligand>
</feature>
<evidence type="ECO:0000256" key="8">
    <source>
        <dbReference type="HAMAP-Rule" id="MF_02006"/>
    </source>
</evidence>
<sequence length="439" mass="49353">MVPRRNSSRLYRGVFYCLGANNMDIIEDLKWRGSIKQTTDESGLANLLKHKKISLYVGVDPTAKSIHIGNLIPLTILKRFQNAGHRPVIVVGGGTGMIGDPSGKASERKLLPKDVFDENVSRITKQMTRLFGKDGFEIVNNYDWLSKLDLISFLRDYGKLFSINVMLKRDVVASRLQAGISFTEFTYQILQAIDFYTLFKEKAVQLQVGGADQYGNISSGVELIHKLVGPDTEAFGLTVPLLLKSDGTKFGKSAGGAIWLDPEFLSPYEFYQFFYNQTDADVVKLLKIFTFLNREEIEELADKVKNEPEKREAQRRLAEEVTKFVHGQTAVEEAEKISRILFNGDVENLTVSQVAVAFSGVPTIEVADQKTDVVELLVKDKVIEKSRRQAREDLKNGAITINGEKISNVNGVIDPTEKFDGRFIIIRRGKKKYFLAKVQ</sequence>
<dbReference type="EC" id="6.1.1.1" evidence="8"/>
<dbReference type="CDD" id="cd00165">
    <property type="entry name" value="S4"/>
    <property type="match status" value="1"/>
</dbReference>
<feature type="binding site" evidence="8">
    <location>
        <position position="252"/>
    </location>
    <ligand>
        <name>ATP</name>
        <dbReference type="ChEBI" id="CHEBI:30616"/>
    </ligand>
</feature>
<comment type="subunit">
    <text evidence="8">Homodimer.</text>
</comment>
<feature type="domain" description="Tyrosine--tRNA ligase SYY-like C-terminal" evidence="10">
    <location>
        <begin position="354"/>
        <end position="435"/>
    </location>
</feature>
<dbReference type="GO" id="GO:0005524">
    <property type="term" value="F:ATP binding"/>
    <property type="evidence" value="ECO:0007669"/>
    <property type="project" value="UniProtKB-UniRule"/>
</dbReference>
<dbReference type="HAMAP" id="MF_02006">
    <property type="entry name" value="Tyr_tRNA_synth_type1"/>
    <property type="match status" value="1"/>
</dbReference>
<dbReference type="PANTHER" id="PTHR11766:SF0">
    <property type="entry name" value="TYROSINE--TRNA LIGASE, MITOCHONDRIAL"/>
    <property type="match status" value="1"/>
</dbReference>
<evidence type="ECO:0000256" key="1">
    <source>
        <dbReference type="ARBA" id="ARBA00022598"/>
    </source>
</evidence>
<name>A0NKW3_OENOE</name>
<dbReference type="GO" id="GO:0003723">
    <property type="term" value="F:RNA binding"/>
    <property type="evidence" value="ECO:0007669"/>
    <property type="project" value="UniProtKB-KW"/>
</dbReference>
<comment type="caution">
    <text evidence="11">The sequence shown here is derived from an EMBL/GenBank/DDBJ whole genome shotgun (WGS) entry which is preliminary data.</text>
</comment>
<dbReference type="InterPro" id="IPR014729">
    <property type="entry name" value="Rossmann-like_a/b/a_fold"/>
</dbReference>
<dbReference type="SUPFAM" id="SSF52374">
    <property type="entry name" value="Nucleotidylyl transferase"/>
    <property type="match status" value="1"/>
</dbReference>
<dbReference type="EMBL" id="AAUV01000060">
    <property type="protein sequence ID" value="EAV38831.1"/>
    <property type="molecule type" value="Genomic_DNA"/>
</dbReference>
<keyword evidence="2 8" id="KW-0547">Nucleotide-binding</keyword>
<keyword evidence="4 9" id="KW-0694">RNA-binding</keyword>
<dbReference type="GO" id="GO:0005829">
    <property type="term" value="C:cytosol"/>
    <property type="evidence" value="ECO:0007669"/>
    <property type="project" value="TreeGrafter"/>
</dbReference>
<dbReference type="GO" id="GO:0004831">
    <property type="term" value="F:tyrosine-tRNA ligase activity"/>
    <property type="evidence" value="ECO:0007669"/>
    <property type="project" value="UniProtKB-UniRule"/>
</dbReference>
<keyword evidence="3 8" id="KW-0067">ATP-binding</keyword>
<evidence type="ECO:0000256" key="3">
    <source>
        <dbReference type="ARBA" id="ARBA00022840"/>
    </source>
</evidence>
<comment type="similarity">
    <text evidence="8">Belongs to the class-I aminoacyl-tRNA synthetase family. TyrS type 1 subfamily.</text>
</comment>
<dbReference type="InterPro" id="IPR054608">
    <property type="entry name" value="SYY-like_C"/>
</dbReference>
<evidence type="ECO:0000256" key="7">
    <source>
        <dbReference type="ARBA" id="ARBA00048248"/>
    </source>
</evidence>
<dbReference type="Pfam" id="PF00579">
    <property type="entry name" value="tRNA-synt_1b"/>
    <property type="match status" value="1"/>
</dbReference>
<dbReference type="SUPFAM" id="SSF55174">
    <property type="entry name" value="Alpha-L RNA-binding motif"/>
    <property type="match status" value="1"/>
</dbReference>
<dbReference type="InterPro" id="IPR024107">
    <property type="entry name" value="Tyr-tRNA-ligase_bac_1"/>
</dbReference>
<dbReference type="PROSITE" id="PS50889">
    <property type="entry name" value="S4"/>
    <property type="match status" value="1"/>
</dbReference>
<dbReference type="HOGENOM" id="CLU_024003_0_3_9"/>
<keyword evidence="5 8" id="KW-0648">Protein biosynthesis</keyword>
<evidence type="ECO:0000259" key="10">
    <source>
        <dbReference type="Pfam" id="PF22421"/>
    </source>
</evidence>
<evidence type="ECO:0000256" key="4">
    <source>
        <dbReference type="ARBA" id="ARBA00022884"/>
    </source>
</evidence>
<keyword evidence="6 8" id="KW-0030">Aminoacyl-tRNA synthetase</keyword>
<dbReference type="CDD" id="cd00805">
    <property type="entry name" value="TyrRS_core"/>
    <property type="match status" value="1"/>
</dbReference>
<evidence type="ECO:0000313" key="12">
    <source>
        <dbReference type="Proteomes" id="UP000003346"/>
    </source>
</evidence>
<dbReference type="InterPro" id="IPR036986">
    <property type="entry name" value="S4_RNA-bd_sf"/>
</dbReference>
<dbReference type="InterPro" id="IPR002307">
    <property type="entry name" value="Tyr-tRNA-ligase"/>
</dbReference>
<dbReference type="InterPro" id="IPR002305">
    <property type="entry name" value="aa-tRNA-synth_Ic"/>
</dbReference>
<dbReference type="AlphaFoldDB" id="A0NKW3"/>
<feature type="short sequence motif" description="'KMSKS' region" evidence="8">
    <location>
        <begin position="249"/>
        <end position="253"/>
    </location>
</feature>
<keyword evidence="1 8" id="KW-0436">Ligase</keyword>
<organism evidence="11 12">
    <name type="scientific">Oenococcus oeni ATCC BAA-1163</name>
    <dbReference type="NCBI Taxonomy" id="379360"/>
    <lineage>
        <taxon>Bacteria</taxon>
        <taxon>Bacillati</taxon>
        <taxon>Bacillota</taxon>
        <taxon>Bacilli</taxon>
        <taxon>Lactobacillales</taxon>
        <taxon>Lactobacillaceae</taxon>
        <taxon>Oenococcus</taxon>
    </lineage>
</organism>
<dbReference type="GO" id="GO:0006437">
    <property type="term" value="P:tyrosyl-tRNA aminoacylation"/>
    <property type="evidence" value="ECO:0007669"/>
    <property type="project" value="UniProtKB-UniRule"/>
</dbReference>
<proteinExistence type="inferred from homology"/>
<reference evidence="11 12" key="1">
    <citation type="submission" date="2006-11" db="EMBL/GenBank/DDBJ databases">
        <authorList>
            <consortium name="Laboratoire de Microbiologie (Universite Bourgogne)"/>
            <consortium name="GENOME Express"/>
            <consortium name="UMR Oenologie Ampelologie (Universite Bordeaux 2)"/>
            <person name="Guzzo J."/>
        </authorList>
    </citation>
    <scope>NUCLEOTIDE SEQUENCE [LARGE SCALE GENOMIC DNA]</scope>
    <source>
        <strain evidence="11 12">ATCC BAA-1163</strain>
    </source>
</reference>
<dbReference type="Gene3D" id="3.40.50.620">
    <property type="entry name" value="HUPs"/>
    <property type="match status" value="1"/>
</dbReference>
<dbReference type="PROSITE" id="PS00178">
    <property type="entry name" value="AA_TRNA_LIGASE_I"/>
    <property type="match status" value="1"/>
</dbReference>
<evidence type="ECO:0000256" key="2">
    <source>
        <dbReference type="ARBA" id="ARBA00022741"/>
    </source>
</evidence>
<feature type="binding site" evidence="8">
    <location>
        <position position="187"/>
    </location>
    <ligand>
        <name>L-tyrosine</name>
        <dbReference type="ChEBI" id="CHEBI:58315"/>
    </ligand>
</feature>
<dbReference type="PRINTS" id="PR01040">
    <property type="entry name" value="TRNASYNTHTYR"/>
</dbReference>
<dbReference type="InterPro" id="IPR024088">
    <property type="entry name" value="Tyr-tRNA-ligase_bac-type"/>
</dbReference>
<comment type="catalytic activity">
    <reaction evidence="7 8">
        <text>tRNA(Tyr) + L-tyrosine + ATP = L-tyrosyl-tRNA(Tyr) + AMP + diphosphate + H(+)</text>
        <dbReference type="Rhea" id="RHEA:10220"/>
        <dbReference type="Rhea" id="RHEA-COMP:9706"/>
        <dbReference type="Rhea" id="RHEA-COMP:9707"/>
        <dbReference type="ChEBI" id="CHEBI:15378"/>
        <dbReference type="ChEBI" id="CHEBI:30616"/>
        <dbReference type="ChEBI" id="CHEBI:33019"/>
        <dbReference type="ChEBI" id="CHEBI:58315"/>
        <dbReference type="ChEBI" id="CHEBI:78442"/>
        <dbReference type="ChEBI" id="CHEBI:78536"/>
        <dbReference type="ChEBI" id="CHEBI:456215"/>
        <dbReference type="EC" id="6.1.1.1"/>
    </reaction>
</comment>
<comment type="function">
    <text evidence="8">Catalyzes the attachment of tyrosine to tRNA(Tyr) in a two-step reaction: tyrosine is first activated by ATP to form Tyr-AMP and then transferred to the acceptor end of tRNA(Tyr).</text>
</comment>
<keyword evidence="8" id="KW-0963">Cytoplasm</keyword>
<dbReference type="FunFam" id="1.10.240.10:FF:000001">
    <property type="entry name" value="Tyrosine--tRNA ligase"/>
    <property type="match status" value="1"/>
</dbReference>
<protein>
    <recommendedName>
        <fullName evidence="8">Tyrosine--tRNA ligase</fullName>
        <ecNumber evidence="8">6.1.1.1</ecNumber>
    </recommendedName>
    <alternativeName>
        <fullName evidence="8">Tyrosyl-tRNA synthetase</fullName>
        <shortName evidence="8">TyrRS</shortName>
    </alternativeName>
</protein>
<evidence type="ECO:0000256" key="6">
    <source>
        <dbReference type="ARBA" id="ARBA00023146"/>
    </source>
</evidence>
<dbReference type="Gene3D" id="1.10.240.10">
    <property type="entry name" value="Tyrosyl-Transfer RNA Synthetase"/>
    <property type="match status" value="1"/>
</dbReference>
<dbReference type="PANTHER" id="PTHR11766">
    <property type="entry name" value="TYROSYL-TRNA SYNTHETASE"/>
    <property type="match status" value="1"/>
</dbReference>
<accession>A0NKW3</accession>
<dbReference type="NCBIfam" id="TIGR00234">
    <property type="entry name" value="tyrS"/>
    <property type="match status" value="1"/>
</dbReference>
<evidence type="ECO:0000256" key="9">
    <source>
        <dbReference type="PROSITE-ProRule" id="PRU00182"/>
    </source>
</evidence>
<dbReference type="InterPro" id="IPR001412">
    <property type="entry name" value="aa-tRNA-synth_I_CS"/>
</dbReference>
<feature type="binding site" evidence="8">
    <location>
        <position position="56"/>
    </location>
    <ligand>
        <name>L-tyrosine</name>
        <dbReference type="ChEBI" id="CHEBI:58315"/>
    </ligand>
</feature>
<evidence type="ECO:0000313" key="11">
    <source>
        <dbReference type="EMBL" id="EAV38831.1"/>
    </source>
</evidence>